<name>A0ABU5DQK8_9BURK</name>
<keyword evidence="3" id="KW-1003">Cell membrane</keyword>
<gene>
    <name evidence="9" type="ORF">SNE35_26140</name>
</gene>
<evidence type="ECO:0000259" key="8">
    <source>
        <dbReference type="PROSITE" id="PS50928"/>
    </source>
</evidence>
<evidence type="ECO:0000256" key="1">
    <source>
        <dbReference type="ARBA" id="ARBA00004651"/>
    </source>
</evidence>
<dbReference type="CDD" id="cd06261">
    <property type="entry name" value="TM_PBP2"/>
    <property type="match status" value="1"/>
</dbReference>
<feature type="transmembrane region" description="Helical" evidence="7">
    <location>
        <begin position="243"/>
        <end position="267"/>
    </location>
</feature>
<protein>
    <submittedName>
        <fullName evidence="9">Sugar ABC transporter permease</fullName>
    </submittedName>
</protein>
<dbReference type="PANTHER" id="PTHR30193">
    <property type="entry name" value="ABC TRANSPORTER PERMEASE PROTEIN"/>
    <property type="match status" value="1"/>
</dbReference>
<feature type="transmembrane region" description="Helical" evidence="7">
    <location>
        <begin position="183"/>
        <end position="208"/>
    </location>
</feature>
<comment type="similarity">
    <text evidence="7">Belongs to the binding-protein-dependent transport system permease family.</text>
</comment>
<keyword evidence="4 7" id="KW-0812">Transmembrane</keyword>
<dbReference type="Proteomes" id="UP001285263">
    <property type="component" value="Unassembled WGS sequence"/>
</dbReference>
<evidence type="ECO:0000256" key="7">
    <source>
        <dbReference type="RuleBase" id="RU363032"/>
    </source>
</evidence>
<proteinExistence type="inferred from homology"/>
<dbReference type="Gene3D" id="1.10.3720.10">
    <property type="entry name" value="MetI-like"/>
    <property type="match status" value="1"/>
</dbReference>
<keyword evidence="6 7" id="KW-0472">Membrane</keyword>
<sequence>MALTVLFVYVGTLLWSMRISVSSSKVFPRDDFIGLTQYQRLFETERWNISLNHLVIFGVLFIGACLILGFLLAVFLDQRVRGEDVLRTIFLYPYAMSFVATGLVWQWMLNPQLGIQATVRAMGFPDFKFDWIVDQNMVLYTIVIAAVWQASGLVMAVLLAGLRGVDESLWHAARIDGVPRWRYYASIVMPQLAPAFGTSFVLLSVGVVKVFDVVVAMTQGGPGDASEVPAKFIYDYLFNRANIGLASAASTVMLLTVLALLLPWWYARALQAKKEAKR</sequence>
<dbReference type="InterPro" id="IPR000515">
    <property type="entry name" value="MetI-like"/>
</dbReference>
<accession>A0ABU5DQK8</accession>
<comment type="caution">
    <text evidence="9">The sequence shown here is derived from an EMBL/GenBank/DDBJ whole genome shotgun (WGS) entry which is preliminary data.</text>
</comment>
<evidence type="ECO:0000256" key="4">
    <source>
        <dbReference type="ARBA" id="ARBA00022692"/>
    </source>
</evidence>
<evidence type="ECO:0000313" key="10">
    <source>
        <dbReference type="Proteomes" id="UP001285263"/>
    </source>
</evidence>
<dbReference type="EMBL" id="JAXCLA010000009">
    <property type="protein sequence ID" value="MDY0748008.1"/>
    <property type="molecule type" value="Genomic_DNA"/>
</dbReference>
<evidence type="ECO:0000256" key="3">
    <source>
        <dbReference type="ARBA" id="ARBA00022475"/>
    </source>
</evidence>
<dbReference type="InterPro" id="IPR051393">
    <property type="entry name" value="ABC_transporter_permease"/>
</dbReference>
<reference evidence="9 10" key="1">
    <citation type="submission" date="2023-11" db="EMBL/GenBank/DDBJ databases">
        <title>Paucibacter sp. nov., isolated from fresh soil in Korea.</title>
        <authorList>
            <person name="Le N.T.T."/>
        </authorList>
    </citation>
    <scope>NUCLEOTIDE SEQUENCE [LARGE SCALE GENOMIC DNA]</scope>
    <source>
        <strain evidence="9 10">R3-3</strain>
    </source>
</reference>
<keyword evidence="2 7" id="KW-0813">Transport</keyword>
<evidence type="ECO:0000256" key="2">
    <source>
        <dbReference type="ARBA" id="ARBA00022448"/>
    </source>
</evidence>
<dbReference type="InterPro" id="IPR035906">
    <property type="entry name" value="MetI-like_sf"/>
</dbReference>
<dbReference type="SUPFAM" id="SSF161098">
    <property type="entry name" value="MetI-like"/>
    <property type="match status" value="1"/>
</dbReference>
<evidence type="ECO:0000256" key="5">
    <source>
        <dbReference type="ARBA" id="ARBA00022989"/>
    </source>
</evidence>
<feature type="domain" description="ABC transmembrane type-1" evidence="8">
    <location>
        <begin position="51"/>
        <end position="264"/>
    </location>
</feature>
<dbReference type="PROSITE" id="PS50928">
    <property type="entry name" value="ABC_TM1"/>
    <property type="match status" value="1"/>
</dbReference>
<feature type="transmembrane region" description="Helical" evidence="7">
    <location>
        <begin position="88"/>
        <end position="108"/>
    </location>
</feature>
<keyword evidence="10" id="KW-1185">Reference proteome</keyword>
<evidence type="ECO:0000256" key="6">
    <source>
        <dbReference type="ARBA" id="ARBA00023136"/>
    </source>
</evidence>
<feature type="transmembrane region" description="Helical" evidence="7">
    <location>
        <begin position="54"/>
        <end position="76"/>
    </location>
</feature>
<keyword evidence="5 7" id="KW-1133">Transmembrane helix</keyword>
<dbReference type="Pfam" id="PF00528">
    <property type="entry name" value="BPD_transp_1"/>
    <property type="match status" value="1"/>
</dbReference>
<organism evidence="9 10">
    <name type="scientific">Roseateles agri</name>
    <dbReference type="NCBI Taxonomy" id="3098619"/>
    <lineage>
        <taxon>Bacteria</taxon>
        <taxon>Pseudomonadati</taxon>
        <taxon>Pseudomonadota</taxon>
        <taxon>Betaproteobacteria</taxon>
        <taxon>Burkholderiales</taxon>
        <taxon>Sphaerotilaceae</taxon>
        <taxon>Roseateles</taxon>
    </lineage>
</organism>
<evidence type="ECO:0000313" key="9">
    <source>
        <dbReference type="EMBL" id="MDY0748008.1"/>
    </source>
</evidence>
<feature type="transmembrane region" description="Helical" evidence="7">
    <location>
        <begin position="137"/>
        <end position="162"/>
    </location>
</feature>
<dbReference type="PANTHER" id="PTHR30193:SF42">
    <property type="entry name" value="ABC TRANSPORTER PERMEASE PROTEIN"/>
    <property type="match status" value="1"/>
</dbReference>
<comment type="subcellular location">
    <subcellularLocation>
        <location evidence="1 7">Cell membrane</location>
        <topology evidence="1 7">Multi-pass membrane protein</topology>
    </subcellularLocation>
</comment>